<dbReference type="FunFam" id="3.40.50.720:FF:000143">
    <property type="entry name" value="Fatty acyl-CoA reductase"/>
    <property type="match status" value="1"/>
</dbReference>
<dbReference type="InterPro" id="IPR026055">
    <property type="entry name" value="FAR"/>
</dbReference>
<keyword evidence="3 10" id="KW-0444">Lipid biosynthesis</keyword>
<keyword evidence="7 10" id="KW-0443">Lipid metabolism</keyword>
<dbReference type="EC" id="1.2.1.84" evidence="10"/>
<keyword evidence="4 10" id="KW-0812">Transmembrane</keyword>
<evidence type="ECO:0000256" key="5">
    <source>
        <dbReference type="ARBA" id="ARBA00022857"/>
    </source>
</evidence>
<evidence type="ECO:0000313" key="14">
    <source>
        <dbReference type="RefSeq" id="XP_022827107.1"/>
    </source>
</evidence>
<dbReference type="SUPFAM" id="SSF51735">
    <property type="entry name" value="NAD(P)-binding Rossmann-fold domains"/>
    <property type="match status" value="1"/>
</dbReference>
<feature type="domain" description="Thioester reductase (TE)" evidence="12">
    <location>
        <begin position="45"/>
        <end position="320"/>
    </location>
</feature>
<dbReference type="RefSeq" id="XP_022827107.1">
    <property type="nucleotide sequence ID" value="XM_022971339.1"/>
</dbReference>
<keyword evidence="5 10" id="KW-0521">NADP</keyword>
<dbReference type="PANTHER" id="PTHR11011:SF60">
    <property type="entry name" value="FATTY ACYL-COA REDUCTASE-RELATED"/>
    <property type="match status" value="1"/>
</dbReference>
<proteinExistence type="inferred from homology"/>
<dbReference type="GO" id="GO:0102965">
    <property type="term" value="F:alcohol-forming long-chain fatty acyl-CoA reductase activity"/>
    <property type="evidence" value="ECO:0007669"/>
    <property type="project" value="UniProtKB-EC"/>
</dbReference>
<organism evidence="13 14">
    <name type="scientific">Spodoptera litura</name>
    <name type="common">Asian cotton leafworm</name>
    <dbReference type="NCBI Taxonomy" id="69820"/>
    <lineage>
        <taxon>Eukaryota</taxon>
        <taxon>Metazoa</taxon>
        <taxon>Ecdysozoa</taxon>
        <taxon>Arthropoda</taxon>
        <taxon>Hexapoda</taxon>
        <taxon>Insecta</taxon>
        <taxon>Pterygota</taxon>
        <taxon>Neoptera</taxon>
        <taxon>Endopterygota</taxon>
        <taxon>Lepidoptera</taxon>
        <taxon>Glossata</taxon>
        <taxon>Ditrysia</taxon>
        <taxon>Noctuoidea</taxon>
        <taxon>Noctuidae</taxon>
        <taxon>Amphipyrinae</taxon>
        <taxon>Spodoptera</taxon>
    </lineage>
</organism>
<evidence type="ECO:0000256" key="2">
    <source>
        <dbReference type="ARBA" id="ARBA00005928"/>
    </source>
</evidence>
<sequence length="590" mass="66386">MASETVDPAQAFMAEITDRFKPLHDITARGTSSVQQFYSGATVFLTGGSGHIGKQLIEKLLRATNVSKVYILLRCKKGKSIQQRLADIIKDSLYDTVREHLPNFPDKIVAVSGDTSELKLGMSDKDWLTLTDQVDIIFHLAATTRFDETLKAATFINIRGTREILELGKSCKKLRSFVHVSTVYTHACPDRMYGEILEKFYPSPISPITMIGIAETMDEKRINDIISSLIKKWPNTYTFTKAVSEELVNTMGKDLPICVVRPAIVACTIQEPSPGWLDSSCMYGASGVIFAAGLGVLHTLYINDQTKMEVVPVDYVNNTILAAAWETARTKRSILEENEIKIYTVAPSTRNPTSWSTLSDTMCGELRNKYATPMAICYCFAWFTNNLVLFWIYSWVLHIIPAYIADAVASCFGYTRRFAKLAQKLKKMSIALSYFVRGQWNFVDQNTLALYDSLSKDDQQIFNFDVANINWLEYVIIWCLGLRKHFCKDGLKDTLYGCKKQAILRIVAFVVLPLNVTGDDELMRSEEDRDVVSSFCKALMLSYGGGGERRDLHPPYNPVVVKDTSGVRDGETIFGHHRPLEVQEQDQAGF</sequence>
<reference evidence="14" key="1">
    <citation type="submission" date="2025-08" db="UniProtKB">
        <authorList>
            <consortium name="RefSeq"/>
        </authorList>
    </citation>
    <scope>IDENTIFICATION</scope>
    <source>
        <strain evidence="14">Ishihara</strain>
        <tissue evidence="14">Whole body</tissue>
    </source>
</reference>
<dbReference type="GO" id="GO:0035336">
    <property type="term" value="P:long-chain fatty-acyl-CoA metabolic process"/>
    <property type="evidence" value="ECO:0007669"/>
    <property type="project" value="TreeGrafter"/>
</dbReference>
<feature type="domain" description="Fatty acyl-CoA reductase C-terminal" evidence="11">
    <location>
        <begin position="397"/>
        <end position="489"/>
    </location>
</feature>
<dbReference type="Pfam" id="PF07993">
    <property type="entry name" value="NAD_binding_4"/>
    <property type="match status" value="1"/>
</dbReference>
<accession>A0A9J7EEN1</accession>
<dbReference type="KEGG" id="sliu:111356851"/>
<evidence type="ECO:0000256" key="6">
    <source>
        <dbReference type="ARBA" id="ARBA00022989"/>
    </source>
</evidence>
<dbReference type="InterPro" id="IPR033640">
    <property type="entry name" value="FAR_C"/>
</dbReference>
<evidence type="ECO:0000256" key="8">
    <source>
        <dbReference type="ARBA" id="ARBA00023136"/>
    </source>
</evidence>
<dbReference type="GeneID" id="111356851"/>
<evidence type="ECO:0000256" key="4">
    <source>
        <dbReference type="ARBA" id="ARBA00022692"/>
    </source>
</evidence>
<dbReference type="GO" id="GO:0016020">
    <property type="term" value="C:membrane"/>
    <property type="evidence" value="ECO:0007669"/>
    <property type="project" value="UniProtKB-SubCell"/>
</dbReference>
<name>A0A9J7EEN1_SPOLT</name>
<feature type="transmembrane region" description="Helical" evidence="10">
    <location>
        <begin position="282"/>
        <end position="302"/>
    </location>
</feature>
<evidence type="ECO:0000256" key="10">
    <source>
        <dbReference type="RuleBase" id="RU363097"/>
    </source>
</evidence>
<comment type="catalytic activity">
    <reaction evidence="9 10">
        <text>a long-chain fatty acyl-CoA + 2 NADPH + 2 H(+) = a long-chain primary fatty alcohol + 2 NADP(+) + CoA</text>
        <dbReference type="Rhea" id="RHEA:52716"/>
        <dbReference type="ChEBI" id="CHEBI:15378"/>
        <dbReference type="ChEBI" id="CHEBI:57287"/>
        <dbReference type="ChEBI" id="CHEBI:57783"/>
        <dbReference type="ChEBI" id="CHEBI:58349"/>
        <dbReference type="ChEBI" id="CHEBI:77396"/>
        <dbReference type="ChEBI" id="CHEBI:83139"/>
        <dbReference type="EC" id="1.2.1.84"/>
    </reaction>
</comment>
<keyword evidence="10" id="KW-0560">Oxidoreductase</keyword>
<keyword evidence="6 10" id="KW-1133">Transmembrane helix</keyword>
<keyword evidence="13" id="KW-1185">Reference proteome</keyword>
<evidence type="ECO:0000256" key="9">
    <source>
        <dbReference type="ARBA" id="ARBA00052530"/>
    </source>
</evidence>
<evidence type="ECO:0000259" key="12">
    <source>
        <dbReference type="Pfam" id="PF07993"/>
    </source>
</evidence>
<evidence type="ECO:0000256" key="1">
    <source>
        <dbReference type="ARBA" id="ARBA00004141"/>
    </source>
</evidence>
<comment type="subcellular location">
    <subcellularLocation>
        <location evidence="1">Membrane</location>
        <topology evidence="1">Multi-pass membrane protein</topology>
    </subcellularLocation>
</comment>
<evidence type="ECO:0000313" key="13">
    <source>
        <dbReference type="Proteomes" id="UP000301870"/>
    </source>
</evidence>
<comment type="function">
    <text evidence="10">Catalyzes the reduction of fatty acyl-CoA to fatty alcohols.</text>
</comment>
<dbReference type="CDD" id="cd05236">
    <property type="entry name" value="FAR-N_SDR_e"/>
    <property type="match status" value="1"/>
</dbReference>
<dbReference type="GO" id="GO:0080019">
    <property type="term" value="F:alcohol-forming very long-chain fatty acyl-CoA reductase activity"/>
    <property type="evidence" value="ECO:0007669"/>
    <property type="project" value="InterPro"/>
</dbReference>
<comment type="similarity">
    <text evidence="2 10">Belongs to the fatty acyl-CoA reductase family.</text>
</comment>
<evidence type="ECO:0000256" key="3">
    <source>
        <dbReference type="ARBA" id="ARBA00022516"/>
    </source>
</evidence>
<dbReference type="OrthoDB" id="429813at2759"/>
<protein>
    <recommendedName>
        <fullName evidence="10">Fatty acyl-CoA reductase</fullName>
        <ecNumber evidence="10">1.2.1.84</ecNumber>
    </recommendedName>
</protein>
<dbReference type="AlphaFoldDB" id="A0A9J7EEN1"/>
<dbReference type="Pfam" id="PF03015">
    <property type="entry name" value="Sterile"/>
    <property type="match status" value="1"/>
</dbReference>
<dbReference type="CDD" id="cd09071">
    <property type="entry name" value="FAR_C"/>
    <property type="match status" value="1"/>
</dbReference>
<dbReference type="Proteomes" id="UP000301870">
    <property type="component" value="Chromosome 23"/>
</dbReference>
<feature type="transmembrane region" description="Helical" evidence="10">
    <location>
        <begin position="375"/>
        <end position="393"/>
    </location>
</feature>
<dbReference type="PANTHER" id="PTHR11011">
    <property type="entry name" value="MALE STERILITY PROTEIN 2-RELATED"/>
    <property type="match status" value="1"/>
</dbReference>
<dbReference type="InterPro" id="IPR036291">
    <property type="entry name" value="NAD(P)-bd_dom_sf"/>
</dbReference>
<keyword evidence="8 10" id="KW-0472">Membrane</keyword>
<dbReference type="Gene3D" id="3.40.50.720">
    <property type="entry name" value="NAD(P)-binding Rossmann-like Domain"/>
    <property type="match status" value="1"/>
</dbReference>
<dbReference type="InterPro" id="IPR013120">
    <property type="entry name" value="FAR_NAD-bd"/>
</dbReference>
<dbReference type="GO" id="GO:0005777">
    <property type="term" value="C:peroxisome"/>
    <property type="evidence" value="ECO:0007669"/>
    <property type="project" value="TreeGrafter"/>
</dbReference>
<evidence type="ECO:0000256" key="7">
    <source>
        <dbReference type="ARBA" id="ARBA00023098"/>
    </source>
</evidence>
<evidence type="ECO:0000259" key="11">
    <source>
        <dbReference type="Pfam" id="PF03015"/>
    </source>
</evidence>
<gene>
    <name evidence="14" type="primary">LOC111356851</name>
</gene>